<dbReference type="EMBL" id="MEZZ01000039">
    <property type="protein sequence ID" value="OGD68115.1"/>
    <property type="molecule type" value="Genomic_DNA"/>
</dbReference>
<evidence type="ECO:0008006" key="4">
    <source>
        <dbReference type="Google" id="ProtNLM"/>
    </source>
</evidence>
<gene>
    <name evidence="2" type="ORF">A2811_00700</name>
</gene>
<evidence type="ECO:0000313" key="2">
    <source>
        <dbReference type="EMBL" id="OGD68115.1"/>
    </source>
</evidence>
<evidence type="ECO:0000313" key="3">
    <source>
        <dbReference type="Proteomes" id="UP000186670"/>
    </source>
</evidence>
<dbReference type="InterPro" id="IPR024623">
    <property type="entry name" value="YtxH"/>
</dbReference>
<organism evidence="2 3">
    <name type="scientific">Candidatus Campbellbacteria bacterium RIFCSPHIGHO2_01_FULL_34_10</name>
    <dbReference type="NCBI Taxonomy" id="1797577"/>
    <lineage>
        <taxon>Bacteria</taxon>
        <taxon>Candidatus Campbelliibacteriota</taxon>
    </lineage>
</organism>
<keyword evidence="1" id="KW-0472">Membrane</keyword>
<dbReference type="Pfam" id="PF12732">
    <property type="entry name" value="YtxH"/>
    <property type="match status" value="1"/>
</dbReference>
<name>A0A1F5EL39_9BACT</name>
<dbReference type="AlphaFoldDB" id="A0A1F5EL39"/>
<keyword evidence="1" id="KW-1133">Transmembrane helix</keyword>
<sequence length="108" mass="12090">MSNKKVSGTKKVMEGALAGAVLGVAAGLFITSKKGKEVQKDVKKHIADFYKSVSPKIKKVKKMTEEDFKKFMEESVVKYGKAKKMTEEEVKDLSKEVKAGWKHLAKHF</sequence>
<reference evidence="2 3" key="1">
    <citation type="journal article" date="2016" name="Nat. Commun.">
        <title>Thousands of microbial genomes shed light on interconnected biogeochemical processes in an aquifer system.</title>
        <authorList>
            <person name="Anantharaman K."/>
            <person name="Brown C.T."/>
            <person name="Hug L.A."/>
            <person name="Sharon I."/>
            <person name="Castelle C.J."/>
            <person name="Probst A.J."/>
            <person name="Thomas B.C."/>
            <person name="Singh A."/>
            <person name="Wilkins M.J."/>
            <person name="Karaoz U."/>
            <person name="Brodie E.L."/>
            <person name="Williams K.H."/>
            <person name="Hubbard S.S."/>
            <person name="Banfield J.F."/>
        </authorList>
    </citation>
    <scope>NUCLEOTIDE SEQUENCE [LARGE SCALE GENOMIC DNA]</scope>
</reference>
<comment type="caution">
    <text evidence="2">The sequence shown here is derived from an EMBL/GenBank/DDBJ whole genome shotgun (WGS) entry which is preliminary data.</text>
</comment>
<protein>
    <recommendedName>
        <fullName evidence="4">Gas vesicle protein</fullName>
    </recommendedName>
</protein>
<feature type="transmembrane region" description="Helical" evidence="1">
    <location>
        <begin position="12"/>
        <end position="30"/>
    </location>
</feature>
<accession>A0A1F5EL39</accession>
<keyword evidence="1" id="KW-0812">Transmembrane</keyword>
<proteinExistence type="predicted"/>
<evidence type="ECO:0000256" key="1">
    <source>
        <dbReference type="SAM" id="Phobius"/>
    </source>
</evidence>
<dbReference type="Proteomes" id="UP000186670">
    <property type="component" value="Unassembled WGS sequence"/>
</dbReference>